<evidence type="ECO:0000313" key="10">
    <source>
        <dbReference type="Proteomes" id="UP001145021"/>
    </source>
</evidence>
<evidence type="ECO:0000256" key="8">
    <source>
        <dbReference type="RuleBase" id="RU361136"/>
    </source>
</evidence>
<dbReference type="PANTHER" id="PTHR10705:SF0">
    <property type="entry name" value="DOLICHYL-DIPHOSPHOOLIGOSACCHARIDE--PROTEIN GLYCOSYLTRANSFERASE SUBUNIT DAD1"/>
    <property type="match status" value="1"/>
</dbReference>
<comment type="function">
    <text evidence="8">Subunit of the oligosaccharyl transferase (OST) complex that catalyzes the initial transfer of a defined glycan (Glc(3)Man(9)GlcNAc(2) in eukaryotes) from the lipid carrier dolichol-pyrophosphate to an asparagine residue within an Asn-X-Ser/Thr consensus motif in nascent polypeptide chains, the first step in protein N-glycosylation. N-glycosylation occurs cotranslationally and the complex associates with the Sec61 complex at the channel-forming translocon complex that mediates protein translocation across the endoplasmic reticulum (ER). All subunits are required for a maximal enzyme activity.</text>
</comment>
<accession>A0A9W8CJI6</accession>
<dbReference type="InterPro" id="IPR003038">
    <property type="entry name" value="DAD/Ost2"/>
</dbReference>
<comment type="caution">
    <text evidence="9">The sequence shown here is derived from an EMBL/GenBank/DDBJ whole genome shotgun (WGS) entry which is preliminary data.</text>
</comment>
<evidence type="ECO:0000256" key="3">
    <source>
        <dbReference type="ARBA" id="ARBA00009386"/>
    </source>
</evidence>
<keyword evidence="5 8" id="KW-0256">Endoplasmic reticulum</keyword>
<dbReference type="Proteomes" id="UP001145021">
    <property type="component" value="Unassembled WGS sequence"/>
</dbReference>
<feature type="transmembrane region" description="Helical" evidence="8">
    <location>
        <begin position="67"/>
        <end position="85"/>
    </location>
</feature>
<comment type="subcellular location">
    <subcellularLocation>
        <location evidence="1 8">Endoplasmic reticulum membrane</location>
        <topology evidence="1 8">Multi-pass membrane protein</topology>
    </subcellularLocation>
</comment>
<keyword evidence="6 8" id="KW-1133">Transmembrane helix</keyword>
<name>A0A9W8CJI6_9FUNG</name>
<proteinExistence type="inferred from homology"/>
<keyword evidence="4 8" id="KW-0812">Transmembrane</keyword>
<feature type="transmembrane region" description="Helical" evidence="8">
    <location>
        <begin position="41"/>
        <end position="61"/>
    </location>
</feature>
<comment type="similarity">
    <text evidence="3 8">Belongs to the DAD/OST2 family.</text>
</comment>
<dbReference type="Pfam" id="PF02109">
    <property type="entry name" value="DAD"/>
    <property type="match status" value="1"/>
</dbReference>
<dbReference type="PIRSF" id="PIRSF005588">
    <property type="entry name" value="DAD"/>
    <property type="match status" value="1"/>
</dbReference>
<evidence type="ECO:0000256" key="4">
    <source>
        <dbReference type="ARBA" id="ARBA00022692"/>
    </source>
</evidence>
<evidence type="ECO:0000256" key="1">
    <source>
        <dbReference type="ARBA" id="ARBA00004477"/>
    </source>
</evidence>
<dbReference type="GO" id="GO:0006487">
    <property type="term" value="P:protein N-linked glycosylation"/>
    <property type="evidence" value="ECO:0007669"/>
    <property type="project" value="TreeGrafter"/>
</dbReference>
<dbReference type="GO" id="GO:0008250">
    <property type="term" value="C:oligosaccharyltransferase complex"/>
    <property type="evidence" value="ECO:0007669"/>
    <property type="project" value="InterPro"/>
</dbReference>
<evidence type="ECO:0000313" key="9">
    <source>
        <dbReference type="EMBL" id="KAJ1644892.1"/>
    </source>
</evidence>
<gene>
    <name evidence="9" type="primary">OST2</name>
    <name evidence="9" type="ORF">LPJ64_003476</name>
</gene>
<dbReference type="EMBL" id="JANBOH010000136">
    <property type="protein sequence ID" value="KAJ1644892.1"/>
    <property type="molecule type" value="Genomic_DNA"/>
</dbReference>
<organism evidence="9 10">
    <name type="scientific">Coemansia asiatica</name>
    <dbReference type="NCBI Taxonomy" id="1052880"/>
    <lineage>
        <taxon>Eukaryota</taxon>
        <taxon>Fungi</taxon>
        <taxon>Fungi incertae sedis</taxon>
        <taxon>Zoopagomycota</taxon>
        <taxon>Kickxellomycotina</taxon>
        <taxon>Kickxellomycetes</taxon>
        <taxon>Kickxellales</taxon>
        <taxon>Kickxellaceae</taxon>
        <taxon>Coemansia</taxon>
    </lineage>
</organism>
<protein>
    <recommendedName>
        <fullName evidence="8">Dolichyl-diphosphooligosaccharide--protein glycosyltransferase subunit OST2</fullName>
        <shortName evidence="8">Oligosaccharyl transferase subunit OST2</shortName>
    </recommendedName>
</protein>
<evidence type="ECO:0000256" key="2">
    <source>
        <dbReference type="ARBA" id="ARBA00004922"/>
    </source>
</evidence>
<dbReference type="AlphaFoldDB" id="A0A9W8CJI6"/>
<sequence>MAREATSSSNEAFATSVSGIVSSLARDYAANTPQRLKVIDAYMAFCVVVGVLQFVYCGLAGTFPYNAFLAGFGSAVACFVFAANLRMKTNPKNRAQFPTGSPEGAFTEFVFCHIALHFIVANFLG</sequence>
<dbReference type="PANTHER" id="PTHR10705">
    <property type="entry name" value="DOLICHYL-DIPHOSPHOOLIGOSACCHARIDE--PROTEIN GLYCOSYLTRANSFERASE SUBUNIT DAD1"/>
    <property type="match status" value="1"/>
</dbReference>
<evidence type="ECO:0000256" key="7">
    <source>
        <dbReference type="ARBA" id="ARBA00023136"/>
    </source>
</evidence>
<evidence type="ECO:0000256" key="5">
    <source>
        <dbReference type="ARBA" id="ARBA00022824"/>
    </source>
</evidence>
<comment type="subunit">
    <text evidence="8">Component of the oligosaccharyltransferase (OST) complex.</text>
</comment>
<evidence type="ECO:0000256" key="6">
    <source>
        <dbReference type="ARBA" id="ARBA00022989"/>
    </source>
</evidence>
<comment type="caution">
    <text evidence="8">Lacks conserved residue(s) required for the propagation of feature annotation.</text>
</comment>
<keyword evidence="10" id="KW-1185">Reference proteome</keyword>
<comment type="pathway">
    <text evidence="2 8">Protein modification; protein glycosylation.</text>
</comment>
<reference evidence="9" key="1">
    <citation type="submission" date="2022-07" db="EMBL/GenBank/DDBJ databases">
        <title>Phylogenomic reconstructions and comparative analyses of Kickxellomycotina fungi.</title>
        <authorList>
            <person name="Reynolds N.K."/>
            <person name="Stajich J.E."/>
            <person name="Barry K."/>
            <person name="Grigoriev I.V."/>
            <person name="Crous P."/>
            <person name="Smith M.E."/>
        </authorList>
    </citation>
    <scope>NUCLEOTIDE SEQUENCE</scope>
    <source>
        <strain evidence="9">NBRC 105413</strain>
    </source>
</reference>
<keyword evidence="7 8" id="KW-0472">Membrane</keyword>